<dbReference type="Pfam" id="PF08447">
    <property type="entry name" value="PAS_3"/>
    <property type="match status" value="1"/>
</dbReference>
<organism evidence="11 12">
    <name type="scientific">Mucilaginibacter mali</name>
    <dbReference type="NCBI Taxonomy" id="2740462"/>
    <lineage>
        <taxon>Bacteria</taxon>
        <taxon>Pseudomonadati</taxon>
        <taxon>Bacteroidota</taxon>
        <taxon>Sphingobacteriia</taxon>
        <taxon>Sphingobacteriales</taxon>
        <taxon>Sphingobacteriaceae</taxon>
        <taxon>Mucilaginibacter</taxon>
    </lineage>
</organism>
<dbReference type="EC" id="2.7.13.3" evidence="2"/>
<dbReference type="PROSITE" id="PS50109">
    <property type="entry name" value="HIS_KIN"/>
    <property type="match status" value="1"/>
</dbReference>
<dbReference type="InterPro" id="IPR005467">
    <property type="entry name" value="His_kinase_dom"/>
</dbReference>
<dbReference type="InterPro" id="IPR036890">
    <property type="entry name" value="HATPase_C_sf"/>
</dbReference>
<dbReference type="KEGG" id="mmab:HQ865_16110"/>
<dbReference type="InterPro" id="IPR004358">
    <property type="entry name" value="Sig_transdc_His_kin-like_C"/>
</dbReference>
<keyword evidence="6" id="KW-1133">Transmembrane helix</keyword>
<dbReference type="PANTHER" id="PTHR45339:SF5">
    <property type="entry name" value="HISTIDINE KINASE"/>
    <property type="match status" value="1"/>
</dbReference>
<dbReference type="CDD" id="cd16922">
    <property type="entry name" value="HATPase_EvgS-ArcB-TorS-like"/>
    <property type="match status" value="1"/>
</dbReference>
<dbReference type="InterPro" id="IPR001789">
    <property type="entry name" value="Sig_transdc_resp-reg_receiver"/>
</dbReference>
<dbReference type="RefSeq" id="WP_173415881.1">
    <property type="nucleotide sequence ID" value="NZ_CP054139.1"/>
</dbReference>
<dbReference type="SUPFAM" id="SSF52172">
    <property type="entry name" value="CheY-like"/>
    <property type="match status" value="1"/>
</dbReference>
<dbReference type="Gene3D" id="2.10.70.100">
    <property type="match status" value="2"/>
</dbReference>
<feature type="domain" description="Response regulatory" evidence="8">
    <location>
        <begin position="895"/>
        <end position="1009"/>
    </location>
</feature>
<feature type="domain" description="PAC" evidence="10">
    <location>
        <begin position="324"/>
        <end position="377"/>
    </location>
</feature>
<dbReference type="Gene3D" id="3.40.50.2300">
    <property type="match status" value="1"/>
</dbReference>
<accession>A0A7D4TW96</accession>
<dbReference type="AlphaFoldDB" id="A0A7D4TW96"/>
<dbReference type="FunFam" id="3.30.565.10:FF:000010">
    <property type="entry name" value="Sensor histidine kinase RcsC"/>
    <property type="match status" value="1"/>
</dbReference>
<dbReference type="SMART" id="SM00086">
    <property type="entry name" value="PAC"/>
    <property type="match status" value="4"/>
</dbReference>
<proteinExistence type="predicted"/>
<name>A0A7D4TW96_9SPHI</name>
<keyword evidence="6" id="KW-0812">Transmembrane</keyword>
<feature type="region of interest" description="Disordered" evidence="5">
    <location>
        <begin position="45"/>
        <end position="65"/>
    </location>
</feature>
<dbReference type="Gene3D" id="3.30.450.20">
    <property type="entry name" value="PAS domain"/>
    <property type="match status" value="4"/>
</dbReference>
<dbReference type="CDD" id="cd00130">
    <property type="entry name" value="PAS"/>
    <property type="match status" value="1"/>
</dbReference>
<dbReference type="GO" id="GO:0000155">
    <property type="term" value="F:phosphorelay sensor kinase activity"/>
    <property type="evidence" value="ECO:0007669"/>
    <property type="project" value="InterPro"/>
</dbReference>
<evidence type="ECO:0000256" key="1">
    <source>
        <dbReference type="ARBA" id="ARBA00000085"/>
    </source>
</evidence>
<comment type="catalytic activity">
    <reaction evidence="1">
        <text>ATP + protein L-histidine = ADP + protein N-phospho-L-histidine.</text>
        <dbReference type="EC" id="2.7.13.3"/>
    </reaction>
</comment>
<dbReference type="InterPro" id="IPR013655">
    <property type="entry name" value="PAS_fold_3"/>
</dbReference>
<keyword evidence="12" id="KW-1185">Reference proteome</keyword>
<dbReference type="SUPFAM" id="SSF55874">
    <property type="entry name" value="ATPase domain of HSP90 chaperone/DNA topoisomerase II/histidine kinase"/>
    <property type="match status" value="1"/>
</dbReference>
<feature type="modified residue" description="4-aspartylphosphate" evidence="4">
    <location>
        <position position="944"/>
    </location>
</feature>
<dbReference type="PANTHER" id="PTHR45339">
    <property type="entry name" value="HYBRID SIGNAL TRANSDUCTION HISTIDINE KINASE J"/>
    <property type="match status" value="1"/>
</dbReference>
<dbReference type="SMART" id="SM00387">
    <property type="entry name" value="HATPase_c"/>
    <property type="match status" value="1"/>
</dbReference>
<dbReference type="PROSITE" id="PS50112">
    <property type="entry name" value="PAS"/>
    <property type="match status" value="1"/>
</dbReference>
<dbReference type="PROSITE" id="PS50110">
    <property type="entry name" value="RESPONSE_REGULATORY"/>
    <property type="match status" value="1"/>
</dbReference>
<reference evidence="11 12" key="1">
    <citation type="submission" date="2020-05" db="EMBL/GenBank/DDBJ databases">
        <title>Mucilaginibacter mali sp. nov.</title>
        <authorList>
            <person name="Kim H.S."/>
            <person name="Lee K.C."/>
            <person name="Suh M.K."/>
            <person name="Kim J.-S."/>
            <person name="Han K.-I."/>
            <person name="Eom M.K."/>
            <person name="Shin Y.K."/>
            <person name="Lee J.-S."/>
        </authorList>
    </citation>
    <scope>NUCLEOTIDE SEQUENCE [LARGE SCALE GENOMIC DNA]</scope>
    <source>
        <strain evidence="11 12">G2-14</strain>
    </source>
</reference>
<dbReference type="Gene3D" id="3.30.565.10">
    <property type="entry name" value="Histidine kinase-like ATPase, C-terminal domain"/>
    <property type="match status" value="1"/>
</dbReference>
<dbReference type="Pfam" id="PF00512">
    <property type="entry name" value="HisKA"/>
    <property type="match status" value="1"/>
</dbReference>
<evidence type="ECO:0000256" key="6">
    <source>
        <dbReference type="SAM" id="Phobius"/>
    </source>
</evidence>
<dbReference type="Proteomes" id="UP000505355">
    <property type="component" value="Chromosome"/>
</dbReference>
<evidence type="ECO:0000259" key="9">
    <source>
        <dbReference type="PROSITE" id="PS50112"/>
    </source>
</evidence>
<keyword evidence="6" id="KW-0472">Membrane</keyword>
<dbReference type="CDD" id="cd00082">
    <property type="entry name" value="HisKA"/>
    <property type="match status" value="1"/>
</dbReference>
<evidence type="ECO:0000256" key="3">
    <source>
        <dbReference type="ARBA" id="ARBA00022553"/>
    </source>
</evidence>
<dbReference type="InterPro" id="IPR000014">
    <property type="entry name" value="PAS"/>
</dbReference>
<dbReference type="Pfam" id="PF02518">
    <property type="entry name" value="HATPase_c"/>
    <property type="match status" value="1"/>
</dbReference>
<dbReference type="InterPro" id="IPR003661">
    <property type="entry name" value="HisK_dim/P_dom"/>
</dbReference>
<feature type="domain" description="PAC" evidence="10">
    <location>
        <begin position="455"/>
        <end position="508"/>
    </location>
</feature>
<dbReference type="InterPro" id="IPR011006">
    <property type="entry name" value="CheY-like_superfamily"/>
</dbReference>
<dbReference type="Pfam" id="PF00072">
    <property type="entry name" value="Response_reg"/>
    <property type="match status" value="1"/>
</dbReference>
<evidence type="ECO:0000259" key="7">
    <source>
        <dbReference type="PROSITE" id="PS50109"/>
    </source>
</evidence>
<dbReference type="InterPro" id="IPR013656">
    <property type="entry name" value="PAS_4"/>
</dbReference>
<feature type="domain" description="PAS" evidence="9">
    <location>
        <begin position="509"/>
        <end position="581"/>
    </location>
</feature>
<dbReference type="PROSITE" id="PS50113">
    <property type="entry name" value="PAC"/>
    <property type="match status" value="2"/>
</dbReference>
<dbReference type="CDD" id="cd17546">
    <property type="entry name" value="REC_hyHK_CKI1_RcsC-like"/>
    <property type="match status" value="1"/>
</dbReference>
<evidence type="ECO:0000259" key="10">
    <source>
        <dbReference type="PROSITE" id="PS50113"/>
    </source>
</evidence>
<dbReference type="EMBL" id="CP054139">
    <property type="protein sequence ID" value="QKJ31215.1"/>
    <property type="molecule type" value="Genomic_DNA"/>
</dbReference>
<evidence type="ECO:0000256" key="2">
    <source>
        <dbReference type="ARBA" id="ARBA00012438"/>
    </source>
</evidence>
<sequence length="1015" mass="114511">MYTLTGVFLLANENRTSGFMLAGFALLLVALAGFMLYKKLKRLREEPEEDDDEPESEPIAPAQPAVKFTAAAPAPEPELIAPPPPSIPAPAPVITAIPMKAPAEEPVRMPEPVYHQNGVVNADSNKELSAILNSLTDIIFEYDEHKVCLNLWYNKAAKFAVDLEIFRGKTVTDVLGAEKAKTINDALDFVAANGVATTIEFSSFFGSGKWFQSHISPVFDEKGRLTGNTTSLVTDITELKKHAIALKAKQQQLLEAQKVARLGDWVYDLEHKQTTWSENLYALLEIDSLPKGQNHFEYYISRVQADDRRAVYQFFADVSGNNHHDNQHKILTAKNNLRYFRITRGDAVKNDKGQVIRVTGVIQDITENRVIERTIKKTQLELREAQTIAKIGNWKWYPGQRDIAWSPEVYYIYGVDPNTVKAGYSHFKLLLKYVHPSDKGILLGFLKNPINLRRSSYEFRIITPAGKIKFLSLVITKVKYDEQGCVRSVIGTLQDISDRKNAEINIQQTEDNYKQVLEGIKLAAITLDKSGNIVYCNKFLANLLGYRQDEVVGLNWYANFIPDNLRSVFKDWYVNHHIKSHYVNPIICHNGEQRVISWQNTTIYDENGHIKQTTSIGEDITDQQKDRQLLINAKEQAEKSSHFKSEFLSTMSHEIRTPMNAVIGTTNLLLEENPRADQLPYLNSLKFSGENLLGIIDDILDYNKIEAGKLELNKVALNLNTLINNIRQSFQVRVMEKKLDLIVEVDQLIPKNLLGDPIRISQILNNLISNAVKFTHKGSITILVREETRNGNKIKINFTVADTGIGIDPQNLEKIFEPFVQENNLRENYGGTGLGLAIIKRLVELHGSRIKASSALGKGTQFNFTIEFEYTAEPVSKPQLNPVQKMQEGDLTGMKVLVVDDNKMNILIASRFLNKWNVTISEANNGLVATEMAAQNSYDLIIMDLQMPVMDGFEATKAIKQTQPDLPIIALTADAMPETYTKAHECGMDDYLTKPFMPEILFEKVSKHYKIPVVD</sequence>
<dbReference type="InterPro" id="IPR035965">
    <property type="entry name" value="PAS-like_dom_sf"/>
</dbReference>
<dbReference type="InterPro" id="IPR003594">
    <property type="entry name" value="HATPase_dom"/>
</dbReference>
<dbReference type="InterPro" id="IPR000700">
    <property type="entry name" value="PAS-assoc_C"/>
</dbReference>
<evidence type="ECO:0000256" key="4">
    <source>
        <dbReference type="PROSITE-ProRule" id="PRU00169"/>
    </source>
</evidence>
<dbReference type="PRINTS" id="PR00344">
    <property type="entry name" value="BCTRLSENSOR"/>
</dbReference>
<dbReference type="Pfam" id="PF00989">
    <property type="entry name" value="PAS"/>
    <property type="match status" value="1"/>
</dbReference>
<evidence type="ECO:0000256" key="5">
    <source>
        <dbReference type="SAM" id="MobiDB-lite"/>
    </source>
</evidence>
<dbReference type="SMART" id="SM00388">
    <property type="entry name" value="HisKA"/>
    <property type="match status" value="1"/>
</dbReference>
<dbReference type="SMART" id="SM00448">
    <property type="entry name" value="REC"/>
    <property type="match status" value="1"/>
</dbReference>
<protein>
    <recommendedName>
        <fullName evidence="2">histidine kinase</fullName>
        <ecNumber evidence="2">2.7.13.3</ecNumber>
    </recommendedName>
</protein>
<dbReference type="InterPro" id="IPR013767">
    <property type="entry name" value="PAS_fold"/>
</dbReference>
<dbReference type="GO" id="GO:0006355">
    <property type="term" value="P:regulation of DNA-templated transcription"/>
    <property type="evidence" value="ECO:0007669"/>
    <property type="project" value="InterPro"/>
</dbReference>
<feature type="domain" description="Histidine kinase" evidence="7">
    <location>
        <begin position="650"/>
        <end position="870"/>
    </location>
</feature>
<feature type="compositionally biased region" description="Acidic residues" evidence="5">
    <location>
        <begin position="46"/>
        <end position="56"/>
    </location>
</feature>
<dbReference type="SUPFAM" id="SSF55785">
    <property type="entry name" value="PYP-like sensor domain (PAS domain)"/>
    <property type="match status" value="4"/>
</dbReference>
<dbReference type="SMART" id="SM00091">
    <property type="entry name" value="PAS"/>
    <property type="match status" value="1"/>
</dbReference>
<feature type="transmembrane region" description="Helical" evidence="6">
    <location>
        <begin position="18"/>
        <end position="37"/>
    </location>
</feature>
<evidence type="ECO:0000259" key="8">
    <source>
        <dbReference type="PROSITE" id="PS50110"/>
    </source>
</evidence>
<dbReference type="SUPFAM" id="SSF47384">
    <property type="entry name" value="Homodimeric domain of signal transducing histidine kinase"/>
    <property type="match status" value="1"/>
</dbReference>
<dbReference type="InterPro" id="IPR001610">
    <property type="entry name" value="PAC"/>
</dbReference>
<dbReference type="InterPro" id="IPR036097">
    <property type="entry name" value="HisK_dim/P_sf"/>
</dbReference>
<evidence type="ECO:0000313" key="11">
    <source>
        <dbReference type="EMBL" id="QKJ31215.1"/>
    </source>
</evidence>
<dbReference type="NCBIfam" id="TIGR00229">
    <property type="entry name" value="sensory_box"/>
    <property type="match status" value="1"/>
</dbReference>
<dbReference type="Pfam" id="PF08448">
    <property type="entry name" value="PAS_4"/>
    <property type="match status" value="1"/>
</dbReference>
<dbReference type="Gene3D" id="1.10.287.130">
    <property type="match status" value="1"/>
</dbReference>
<keyword evidence="3 4" id="KW-0597">Phosphoprotein</keyword>
<gene>
    <name evidence="11" type="ORF">HQ865_16110</name>
</gene>
<evidence type="ECO:0000313" key="12">
    <source>
        <dbReference type="Proteomes" id="UP000505355"/>
    </source>
</evidence>